<reference evidence="1" key="1">
    <citation type="submission" date="2021-07" db="EMBL/GenBank/DDBJ databases">
        <authorList>
            <person name="Durling M."/>
        </authorList>
    </citation>
    <scope>NUCLEOTIDE SEQUENCE</scope>
</reference>
<evidence type="ECO:0000313" key="2">
    <source>
        <dbReference type="Proteomes" id="UP000701801"/>
    </source>
</evidence>
<protein>
    <submittedName>
        <fullName evidence="1">Uncharacterized protein</fullName>
    </submittedName>
</protein>
<comment type="caution">
    <text evidence="1">The sequence shown here is derived from an EMBL/GenBank/DDBJ whole genome shotgun (WGS) entry which is preliminary data.</text>
</comment>
<name>A0A9N9LZR3_9HELO</name>
<organism evidence="1 2">
    <name type="scientific">Hymenoscyphus albidus</name>
    <dbReference type="NCBI Taxonomy" id="595503"/>
    <lineage>
        <taxon>Eukaryota</taxon>
        <taxon>Fungi</taxon>
        <taxon>Dikarya</taxon>
        <taxon>Ascomycota</taxon>
        <taxon>Pezizomycotina</taxon>
        <taxon>Leotiomycetes</taxon>
        <taxon>Helotiales</taxon>
        <taxon>Helotiaceae</taxon>
        <taxon>Hymenoscyphus</taxon>
    </lineage>
</organism>
<dbReference type="EMBL" id="CAJVRM010000476">
    <property type="protein sequence ID" value="CAG8981412.1"/>
    <property type="molecule type" value="Genomic_DNA"/>
</dbReference>
<sequence>MELPGLRDLTIKQFTRWKPKGGEMVWLEPEPVKPSALKTLNIHSLSFPLGRDVEYLLQGLSYLQHFSWIIDGRPEDHDGIWEIGSHVQIGVTELISRGLLPLSTWLLELNLLISNYSRNFPFLDSRCISTLDFRQYSRLRILRIQADFLFQLWDDRDGFIRQLPYSLEGLLASLSPFSDSRTKISMDRSGLVGFIFFNYGENSNTLMVDKNSPPDYDWFLPLAQYKETNLPRLSRVKIQDSLRWWGFDLVSPGYPEHISKSFEHAEILLKVVINVPNLAEQEPFINYTGPFLADPNLSAEDEQMILCQNNARRREFILRQAVEDHCYQF</sequence>
<evidence type="ECO:0000313" key="1">
    <source>
        <dbReference type="EMBL" id="CAG8981412.1"/>
    </source>
</evidence>
<accession>A0A9N9LZR3</accession>
<gene>
    <name evidence="1" type="ORF">HYALB_00013915</name>
</gene>
<dbReference type="Proteomes" id="UP000701801">
    <property type="component" value="Unassembled WGS sequence"/>
</dbReference>
<proteinExistence type="predicted"/>
<keyword evidence="2" id="KW-1185">Reference proteome</keyword>
<dbReference type="AlphaFoldDB" id="A0A9N9LZR3"/>